<protein>
    <recommendedName>
        <fullName evidence="1">Zinc-type alcohol dehydrogenase-like protein</fullName>
    </recommendedName>
</protein>
<dbReference type="RefSeq" id="WP_075367872.1">
    <property type="nucleotide sequence ID" value="NZ_MSDQ01000004.1"/>
</dbReference>
<dbReference type="EMBL" id="MSDQ01000004">
    <property type="protein sequence ID" value="OLO12928.1"/>
    <property type="molecule type" value="Genomic_DNA"/>
</dbReference>
<dbReference type="STRING" id="223900.GCA_000821045_02433"/>
<comment type="similarity">
    <text evidence="1">Belongs to the zinc-containing alcohol dehydrogenase family. Quinone oxidoreductase subfamily.</text>
</comment>
<keyword evidence="5" id="KW-1185">Reference proteome</keyword>
<feature type="region of interest" description="Disordered" evidence="2">
    <location>
        <begin position="1"/>
        <end position="28"/>
    </location>
</feature>
<evidence type="ECO:0000313" key="4">
    <source>
        <dbReference type="EMBL" id="OLO12928.1"/>
    </source>
</evidence>
<dbReference type="CDD" id="cd08252">
    <property type="entry name" value="AL_MDR"/>
    <property type="match status" value="1"/>
</dbReference>
<dbReference type="NCBIfam" id="TIGR02817">
    <property type="entry name" value="adh_fam_1"/>
    <property type="match status" value="1"/>
</dbReference>
<dbReference type="Gene3D" id="3.40.50.720">
    <property type="entry name" value="NAD(P)-binding Rossmann-like Domain"/>
    <property type="match status" value="1"/>
</dbReference>
<dbReference type="SUPFAM" id="SSF50129">
    <property type="entry name" value="GroES-like"/>
    <property type="match status" value="1"/>
</dbReference>
<accession>A0A1Q8TGZ3</accession>
<dbReference type="Gene3D" id="3.90.180.10">
    <property type="entry name" value="Medium-chain alcohol dehydrogenases, catalytic domain"/>
    <property type="match status" value="1"/>
</dbReference>
<sequence length="340" mass="36954">MQAITTTGQPQAAPEEAFETRQRETPTPGDWDLLVRIEAVSVNPVDTKIRQGAFLPSDQHNVLGWDAAGRVESVGANVEHFAPGDRVYYAGEVERPGCNAEYQLVDARLAAKAPSKLSAEEAAAMPLTALTAWEALFDKLKLTQGEDTHREQTLLIINGAGGVGSIATQMARQLTGVKVIATASRDTSIEWCRRMGAHEVVDHHDLVANMQHAGHEQVDYIFNCHDIGDHWENMTTLIRPLGHIVAIAETQKPVDLNALQGKAVTFSWEFMFARPLHGADIAHQGKILATLAEHFDAGHLRSTLSDIVGPLTPANLGEAHRRLETGHTTGKLVLSAMPEA</sequence>
<dbReference type="Pfam" id="PF08240">
    <property type="entry name" value="ADH_N"/>
    <property type="match status" value="1"/>
</dbReference>
<comment type="caution">
    <text evidence="4">The sequence shown here is derived from an EMBL/GenBank/DDBJ whole genome shotgun (WGS) entry which is preliminary data.</text>
</comment>
<dbReference type="SMART" id="SM00829">
    <property type="entry name" value="PKS_ER"/>
    <property type="match status" value="1"/>
</dbReference>
<keyword evidence="1" id="KW-0479">Metal-binding</keyword>
<evidence type="ECO:0000259" key="3">
    <source>
        <dbReference type="SMART" id="SM00829"/>
    </source>
</evidence>
<gene>
    <name evidence="4" type="ORF">BTW10_01560</name>
</gene>
<organism evidence="4 5">
    <name type="scientific">Chromohalobacter japonicus</name>
    <dbReference type="NCBI Taxonomy" id="223900"/>
    <lineage>
        <taxon>Bacteria</taxon>
        <taxon>Pseudomonadati</taxon>
        <taxon>Pseudomonadota</taxon>
        <taxon>Gammaproteobacteria</taxon>
        <taxon>Oceanospirillales</taxon>
        <taxon>Halomonadaceae</taxon>
        <taxon>Chromohalobacter</taxon>
    </lineage>
</organism>
<reference evidence="4 5" key="1">
    <citation type="submission" date="2016-12" db="EMBL/GenBank/DDBJ databases">
        <title>Draft genome sequences of strains Salinicola socius SMB35, Salinicola sp. MH3R3-1 and Chromohalobacter sp. SMB17 from the Verkhnekamsk potash mining region of Russia.</title>
        <authorList>
            <person name="Mavrodi D.V."/>
            <person name="Olsson B.E."/>
            <person name="Korsakova E.S."/>
            <person name="Pyankova A."/>
            <person name="Mavrodi O.V."/>
            <person name="Plotnikova E.G."/>
        </authorList>
    </citation>
    <scope>NUCLEOTIDE SEQUENCE [LARGE SCALE GENOMIC DNA]</scope>
    <source>
        <strain evidence="4 5">SMB17</strain>
    </source>
</reference>
<dbReference type="PANTHER" id="PTHR43482:SF1">
    <property type="entry name" value="PROTEIN AST1-RELATED"/>
    <property type="match status" value="1"/>
</dbReference>
<feature type="domain" description="Enoyl reductase (ER)" evidence="3">
    <location>
        <begin position="11"/>
        <end position="334"/>
    </location>
</feature>
<keyword evidence="1" id="KW-0862">Zinc</keyword>
<feature type="compositionally biased region" description="Polar residues" evidence="2">
    <location>
        <begin position="1"/>
        <end position="10"/>
    </location>
</feature>
<dbReference type="Proteomes" id="UP000186806">
    <property type="component" value="Unassembled WGS sequence"/>
</dbReference>
<dbReference type="GO" id="GO:0016491">
    <property type="term" value="F:oxidoreductase activity"/>
    <property type="evidence" value="ECO:0007669"/>
    <property type="project" value="UniProtKB-KW"/>
</dbReference>
<dbReference type="GO" id="GO:0008270">
    <property type="term" value="F:zinc ion binding"/>
    <property type="evidence" value="ECO:0007669"/>
    <property type="project" value="InterPro"/>
</dbReference>
<dbReference type="InterPro" id="IPR052585">
    <property type="entry name" value="Lipid_raft_assoc_Zn_ADH"/>
</dbReference>
<proteinExistence type="inferred from homology"/>
<dbReference type="SUPFAM" id="SSF51735">
    <property type="entry name" value="NAD(P)-binding Rossmann-fold domains"/>
    <property type="match status" value="1"/>
</dbReference>
<evidence type="ECO:0000256" key="1">
    <source>
        <dbReference type="RuleBase" id="RU364000"/>
    </source>
</evidence>
<evidence type="ECO:0000256" key="2">
    <source>
        <dbReference type="SAM" id="MobiDB-lite"/>
    </source>
</evidence>
<dbReference type="InterPro" id="IPR014182">
    <property type="entry name" value="ADH_Zn_typ-1"/>
</dbReference>
<dbReference type="InterPro" id="IPR013154">
    <property type="entry name" value="ADH-like_N"/>
</dbReference>
<dbReference type="PANTHER" id="PTHR43482">
    <property type="entry name" value="PROTEIN AST1-RELATED"/>
    <property type="match status" value="1"/>
</dbReference>
<dbReference type="Pfam" id="PF13602">
    <property type="entry name" value="ADH_zinc_N_2"/>
    <property type="match status" value="1"/>
</dbReference>
<dbReference type="InterPro" id="IPR036291">
    <property type="entry name" value="NAD(P)-bd_dom_sf"/>
</dbReference>
<dbReference type="InterPro" id="IPR020843">
    <property type="entry name" value="ER"/>
</dbReference>
<keyword evidence="1" id="KW-0560">Oxidoreductase</keyword>
<name>A0A1Q8TGZ3_9GAMM</name>
<dbReference type="InterPro" id="IPR011032">
    <property type="entry name" value="GroES-like_sf"/>
</dbReference>
<dbReference type="AlphaFoldDB" id="A0A1Q8TGZ3"/>
<evidence type="ECO:0000313" key="5">
    <source>
        <dbReference type="Proteomes" id="UP000186806"/>
    </source>
</evidence>